<proteinExistence type="predicted"/>
<comment type="caution">
    <text evidence="1">The sequence shown here is derived from an EMBL/GenBank/DDBJ whole genome shotgun (WGS) entry which is preliminary data.</text>
</comment>
<dbReference type="EMBL" id="SMGQ01000011">
    <property type="protein sequence ID" value="TCK98529.1"/>
    <property type="molecule type" value="Genomic_DNA"/>
</dbReference>
<accession>A0A4R1N680</accession>
<dbReference type="InterPro" id="IPR009057">
    <property type="entry name" value="Homeodomain-like_sf"/>
</dbReference>
<dbReference type="AlphaFoldDB" id="A0A4R1N680"/>
<sequence length="42" mass="4949">MANNKYDPNLQKRIIRLHLEEGQSVKSLPDEYNLGSGTLRYW</sequence>
<evidence type="ECO:0000313" key="2">
    <source>
        <dbReference type="Proteomes" id="UP000294545"/>
    </source>
</evidence>
<name>A0A4R1N680_9FIRM</name>
<gene>
    <name evidence="1" type="ORF">EDC19_0958</name>
</gene>
<reference evidence="1 2" key="1">
    <citation type="submission" date="2019-03" db="EMBL/GenBank/DDBJ databases">
        <title>Genomic Encyclopedia of Type Strains, Phase IV (KMG-IV): sequencing the most valuable type-strain genomes for metagenomic binning, comparative biology and taxonomic classification.</title>
        <authorList>
            <person name="Goeker M."/>
        </authorList>
    </citation>
    <scope>NUCLEOTIDE SEQUENCE [LARGE SCALE GENOMIC DNA]</scope>
    <source>
        <strain evidence="1 2">DSM 24176</strain>
    </source>
</reference>
<evidence type="ECO:0008006" key="3">
    <source>
        <dbReference type="Google" id="ProtNLM"/>
    </source>
</evidence>
<protein>
    <recommendedName>
        <fullName evidence="3">Transposase</fullName>
    </recommendedName>
</protein>
<dbReference type="Proteomes" id="UP000294545">
    <property type="component" value="Unassembled WGS sequence"/>
</dbReference>
<evidence type="ECO:0000313" key="1">
    <source>
        <dbReference type="EMBL" id="TCK98529.1"/>
    </source>
</evidence>
<dbReference type="SUPFAM" id="SSF46689">
    <property type="entry name" value="Homeodomain-like"/>
    <property type="match status" value="1"/>
</dbReference>
<dbReference type="RefSeq" id="WP_279230854.1">
    <property type="nucleotide sequence ID" value="NZ_SMGQ01000011.1"/>
</dbReference>
<keyword evidence="2" id="KW-1185">Reference proteome</keyword>
<organism evidence="1 2">
    <name type="scientific">Natranaerovirga hydrolytica</name>
    <dbReference type="NCBI Taxonomy" id="680378"/>
    <lineage>
        <taxon>Bacteria</taxon>
        <taxon>Bacillati</taxon>
        <taxon>Bacillota</taxon>
        <taxon>Clostridia</taxon>
        <taxon>Lachnospirales</taxon>
        <taxon>Natranaerovirgaceae</taxon>
        <taxon>Natranaerovirga</taxon>
    </lineage>
</organism>